<evidence type="ECO:0000259" key="2">
    <source>
        <dbReference type="Pfam" id="PF01757"/>
    </source>
</evidence>
<sequence length="362" mass="41247">MKSKNINYMPRVDHLRLYAALLVILVHSYMAAGGGNSENFFMFPIMYGSTGVTLFLVLSGFLFTLISDFGNKDIKYSKFITNRILRVFPLLILVSFTSVAVMRGSVTVNDFLSTFLFSNLTSTPLSKFFGPTWTIAVELQFYLIFPFIIAFVRNSGVKYLFGLIAFWLVWRALIVFQVNPDGVAVDNSFYYLTIIGRLDQFLVGMLAAFAYRRFGDVLKNPLCLVVSSIFILCTLYYMPVLGVWYTPLPIRSMLQTWEAIAWAALIVSYLKCSFSFLPKTSYVLSKLGELSYSAYITHGLVLYVIERNNWWLSFVSIPNLNAILNGLLVVFPPVMIVSWLSFSFVEKPFLTLRRSYTTNAHQ</sequence>
<feature type="transmembrane region" description="Helical" evidence="1">
    <location>
        <begin position="222"/>
        <end position="239"/>
    </location>
</feature>
<proteinExistence type="predicted"/>
<feature type="transmembrane region" description="Helical" evidence="1">
    <location>
        <begin position="289"/>
        <end position="305"/>
    </location>
</feature>
<name>A0A4Q2E3E9_ENTCL</name>
<dbReference type="GO" id="GO:0009103">
    <property type="term" value="P:lipopolysaccharide biosynthetic process"/>
    <property type="evidence" value="ECO:0007669"/>
    <property type="project" value="TreeGrafter"/>
</dbReference>
<dbReference type="RefSeq" id="WP_129324720.1">
    <property type="nucleotide sequence ID" value="NZ_QJSL01000017.1"/>
</dbReference>
<dbReference type="GO" id="GO:0016020">
    <property type="term" value="C:membrane"/>
    <property type="evidence" value="ECO:0007669"/>
    <property type="project" value="TreeGrafter"/>
</dbReference>
<evidence type="ECO:0000313" key="3">
    <source>
        <dbReference type="EMBL" id="RXW27710.1"/>
    </source>
</evidence>
<dbReference type="PANTHER" id="PTHR23028:SF53">
    <property type="entry name" value="ACYL_TRANSF_3 DOMAIN-CONTAINING PROTEIN"/>
    <property type="match status" value="1"/>
</dbReference>
<feature type="transmembrane region" description="Helical" evidence="1">
    <location>
        <begin position="87"/>
        <end position="108"/>
    </location>
</feature>
<feature type="transmembrane region" description="Helical" evidence="1">
    <location>
        <begin position="128"/>
        <end position="152"/>
    </location>
</feature>
<dbReference type="GO" id="GO:0016747">
    <property type="term" value="F:acyltransferase activity, transferring groups other than amino-acyl groups"/>
    <property type="evidence" value="ECO:0007669"/>
    <property type="project" value="InterPro"/>
</dbReference>
<keyword evidence="1" id="KW-0472">Membrane</keyword>
<dbReference type="EMBL" id="QJSL01000017">
    <property type="protein sequence ID" value="RXW27710.1"/>
    <property type="molecule type" value="Genomic_DNA"/>
</dbReference>
<dbReference type="Proteomes" id="UP000290875">
    <property type="component" value="Unassembled WGS sequence"/>
</dbReference>
<dbReference type="InterPro" id="IPR002656">
    <property type="entry name" value="Acyl_transf_3_dom"/>
</dbReference>
<dbReference type="PANTHER" id="PTHR23028">
    <property type="entry name" value="ACETYLTRANSFERASE"/>
    <property type="match status" value="1"/>
</dbReference>
<feature type="transmembrane region" description="Helical" evidence="1">
    <location>
        <begin position="325"/>
        <end position="345"/>
    </location>
</feature>
<keyword evidence="1" id="KW-1133">Transmembrane helix</keyword>
<gene>
    <name evidence="3" type="ORF">DM877_17675</name>
</gene>
<feature type="transmembrane region" description="Helical" evidence="1">
    <location>
        <begin position="159"/>
        <end position="177"/>
    </location>
</feature>
<feature type="transmembrane region" description="Helical" evidence="1">
    <location>
        <begin position="15"/>
        <end position="32"/>
    </location>
</feature>
<feature type="transmembrane region" description="Helical" evidence="1">
    <location>
        <begin position="189"/>
        <end position="210"/>
    </location>
</feature>
<accession>A0A4Q2E3E9</accession>
<reference evidence="3 4" key="1">
    <citation type="submission" date="2018-06" db="EMBL/GenBank/DDBJ databases">
        <title>Carbapenemase-producing Enterobacteriaceae present in wastewater treatment plant effluent and nearby surface waters in the US.</title>
        <authorList>
            <person name="Mathys D.A."/>
            <person name="Mollenkopf D.F."/>
            <person name="Feicht S.M."/>
            <person name="Adams R.J."/>
            <person name="Albers A.L."/>
            <person name="Grooters S.V."/>
            <person name="Stuever D.M."/>
            <person name="Daniels J.B."/>
            <person name="Wittum T.E."/>
        </authorList>
    </citation>
    <scope>NUCLEOTIDE SEQUENCE [LARGE SCALE GENOMIC DNA]</scope>
    <source>
        <strain evidence="3 4">GEO_4_Eff_A</strain>
    </source>
</reference>
<keyword evidence="1" id="KW-0812">Transmembrane</keyword>
<dbReference type="Pfam" id="PF01757">
    <property type="entry name" value="Acyl_transf_3"/>
    <property type="match status" value="1"/>
</dbReference>
<organism evidence="3 4">
    <name type="scientific">Enterobacter cloacae</name>
    <dbReference type="NCBI Taxonomy" id="550"/>
    <lineage>
        <taxon>Bacteria</taxon>
        <taxon>Pseudomonadati</taxon>
        <taxon>Pseudomonadota</taxon>
        <taxon>Gammaproteobacteria</taxon>
        <taxon>Enterobacterales</taxon>
        <taxon>Enterobacteriaceae</taxon>
        <taxon>Enterobacter</taxon>
        <taxon>Enterobacter cloacae complex</taxon>
    </lineage>
</organism>
<dbReference type="AlphaFoldDB" id="A0A4Q2E3E9"/>
<feature type="transmembrane region" description="Helical" evidence="1">
    <location>
        <begin position="259"/>
        <end position="277"/>
    </location>
</feature>
<evidence type="ECO:0000313" key="4">
    <source>
        <dbReference type="Proteomes" id="UP000290875"/>
    </source>
</evidence>
<feature type="transmembrane region" description="Helical" evidence="1">
    <location>
        <begin position="44"/>
        <end position="66"/>
    </location>
</feature>
<dbReference type="InterPro" id="IPR050879">
    <property type="entry name" value="Acyltransferase_3"/>
</dbReference>
<feature type="domain" description="Acyltransferase 3" evidence="2">
    <location>
        <begin position="11"/>
        <end position="339"/>
    </location>
</feature>
<protein>
    <recommendedName>
        <fullName evidence="2">Acyltransferase 3 domain-containing protein</fullName>
    </recommendedName>
</protein>
<evidence type="ECO:0000256" key="1">
    <source>
        <dbReference type="SAM" id="Phobius"/>
    </source>
</evidence>
<comment type="caution">
    <text evidence="3">The sequence shown here is derived from an EMBL/GenBank/DDBJ whole genome shotgun (WGS) entry which is preliminary data.</text>
</comment>